<evidence type="ECO:0000313" key="7">
    <source>
        <dbReference type="Proteomes" id="UP000270342"/>
    </source>
</evidence>
<evidence type="ECO:0000256" key="1">
    <source>
        <dbReference type="ARBA" id="ARBA00009437"/>
    </source>
</evidence>
<protein>
    <submittedName>
        <fullName evidence="6">LysR family transcriptional regulator</fullName>
    </submittedName>
</protein>
<comment type="similarity">
    <text evidence="1">Belongs to the LysR transcriptional regulatory family.</text>
</comment>
<evidence type="ECO:0000256" key="3">
    <source>
        <dbReference type="ARBA" id="ARBA00023125"/>
    </source>
</evidence>
<organism evidence="6 7">
    <name type="scientific">Pararobbsia silviterrae</name>
    <dbReference type="NCBI Taxonomy" id="1792498"/>
    <lineage>
        <taxon>Bacteria</taxon>
        <taxon>Pseudomonadati</taxon>
        <taxon>Pseudomonadota</taxon>
        <taxon>Betaproteobacteria</taxon>
        <taxon>Burkholderiales</taxon>
        <taxon>Burkholderiaceae</taxon>
        <taxon>Pararobbsia</taxon>
    </lineage>
</organism>
<dbReference type="AlphaFoldDB" id="A0A494XZ76"/>
<dbReference type="PROSITE" id="PS50931">
    <property type="entry name" value="HTH_LYSR"/>
    <property type="match status" value="1"/>
</dbReference>
<dbReference type="OrthoDB" id="9076738at2"/>
<dbReference type="Gene3D" id="1.10.10.10">
    <property type="entry name" value="Winged helix-like DNA-binding domain superfamily/Winged helix DNA-binding domain"/>
    <property type="match status" value="1"/>
</dbReference>
<feature type="domain" description="HTH lysR-type" evidence="5">
    <location>
        <begin position="1"/>
        <end position="59"/>
    </location>
</feature>
<dbReference type="FunFam" id="3.40.190.290:FF:000001">
    <property type="entry name" value="Transcriptional regulator, LysR family"/>
    <property type="match status" value="1"/>
</dbReference>
<dbReference type="Proteomes" id="UP000270342">
    <property type="component" value="Unassembled WGS sequence"/>
</dbReference>
<evidence type="ECO:0000256" key="2">
    <source>
        <dbReference type="ARBA" id="ARBA00023015"/>
    </source>
</evidence>
<dbReference type="SUPFAM" id="SSF46785">
    <property type="entry name" value="Winged helix' DNA-binding domain"/>
    <property type="match status" value="1"/>
</dbReference>
<comment type="caution">
    <text evidence="6">The sequence shown here is derived from an EMBL/GenBank/DDBJ whole genome shotgun (WGS) entry which is preliminary data.</text>
</comment>
<dbReference type="Pfam" id="PF00126">
    <property type="entry name" value="HTH_1"/>
    <property type="match status" value="1"/>
</dbReference>
<name>A0A494XZ76_9BURK</name>
<dbReference type="PANTHER" id="PTHR30537:SF72">
    <property type="entry name" value="LYSR FAMILY TRANSCRIPTIONAL REGULATOR"/>
    <property type="match status" value="1"/>
</dbReference>
<dbReference type="InterPro" id="IPR000847">
    <property type="entry name" value="LysR_HTH_N"/>
</dbReference>
<dbReference type="InterPro" id="IPR036390">
    <property type="entry name" value="WH_DNA-bd_sf"/>
</dbReference>
<dbReference type="GO" id="GO:0003700">
    <property type="term" value="F:DNA-binding transcription factor activity"/>
    <property type="evidence" value="ECO:0007669"/>
    <property type="project" value="InterPro"/>
</dbReference>
<dbReference type="RefSeq" id="WP_121088072.1">
    <property type="nucleotide sequence ID" value="NZ_RBZU01000007.1"/>
</dbReference>
<dbReference type="EMBL" id="RBZU01000007">
    <property type="protein sequence ID" value="RKP53444.1"/>
    <property type="molecule type" value="Genomic_DNA"/>
</dbReference>
<accession>A0A494XZ76</accession>
<dbReference type="Gene3D" id="3.40.190.290">
    <property type="match status" value="1"/>
</dbReference>
<evidence type="ECO:0000259" key="5">
    <source>
        <dbReference type="PROSITE" id="PS50931"/>
    </source>
</evidence>
<reference evidence="6 7" key="1">
    <citation type="submission" date="2018-10" db="EMBL/GenBank/DDBJ databases">
        <title>Robbsia sp. DHC34, isolated from soil.</title>
        <authorList>
            <person name="Gao Z.-H."/>
            <person name="Qiu L.-H."/>
        </authorList>
    </citation>
    <scope>NUCLEOTIDE SEQUENCE [LARGE SCALE GENOMIC DNA]</scope>
    <source>
        <strain evidence="6 7">DHC34</strain>
    </source>
</reference>
<dbReference type="GO" id="GO:0006351">
    <property type="term" value="P:DNA-templated transcription"/>
    <property type="evidence" value="ECO:0007669"/>
    <property type="project" value="TreeGrafter"/>
</dbReference>
<dbReference type="InterPro" id="IPR058163">
    <property type="entry name" value="LysR-type_TF_proteobact-type"/>
</dbReference>
<evidence type="ECO:0000313" key="6">
    <source>
        <dbReference type="EMBL" id="RKP53444.1"/>
    </source>
</evidence>
<dbReference type="GO" id="GO:0043565">
    <property type="term" value="F:sequence-specific DNA binding"/>
    <property type="evidence" value="ECO:0007669"/>
    <property type="project" value="TreeGrafter"/>
</dbReference>
<keyword evidence="2" id="KW-0805">Transcription regulation</keyword>
<dbReference type="InterPro" id="IPR005119">
    <property type="entry name" value="LysR_subst-bd"/>
</dbReference>
<dbReference type="PANTHER" id="PTHR30537">
    <property type="entry name" value="HTH-TYPE TRANSCRIPTIONAL REGULATOR"/>
    <property type="match status" value="1"/>
</dbReference>
<dbReference type="FunFam" id="1.10.10.10:FF:000001">
    <property type="entry name" value="LysR family transcriptional regulator"/>
    <property type="match status" value="1"/>
</dbReference>
<dbReference type="SUPFAM" id="SSF53850">
    <property type="entry name" value="Periplasmic binding protein-like II"/>
    <property type="match status" value="1"/>
</dbReference>
<dbReference type="PRINTS" id="PR00039">
    <property type="entry name" value="HTHLYSR"/>
</dbReference>
<keyword evidence="3" id="KW-0238">DNA-binding</keyword>
<dbReference type="InterPro" id="IPR036388">
    <property type="entry name" value="WH-like_DNA-bd_sf"/>
</dbReference>
<keyword evidence="7" id="KW-1185">Reference proteome</keyword>
<evidence type="ECO:0000256" key="4">
    <source>
        <dbReference type="ARBA" id="ARBA00023163"/>
    </source>
</evidence>
<dbReference type="Pfam" id="PF03466">
    <property type="entry name" value="LysR_substrate"/>
    <property type="match status" value="1"/>
</dbReference>
<keyword evidence="4" id="KW-0804">Transcription</keyword>
<proteinExistence type="inferred from homology"/>
<gene>
    <name evidence="6" type="ORF">D7S86_17230</name>
</gene>
<sequence length="325" mass="36347">MDRLQAMQVFTRVVETNSFSRAADTLNLPRPTVSTVIQSLEAHLGVRLLQRTTRRLNLTPDGAAYYERCVRILSDIEETEAAFSHATTGPRGKLRVDMPGALGRMIVMPRIHEFHARFPQVDVMIGIGDRNVDLVQDGIDLAIRIGTLSDSSLVARRLGLYQRLTVASPMYLERHGRPETIDDLHDHVAVNYFFSRTGRLMDFAFWIDGHRVELKMRSALAVNDAEAHIAAVLNGIGIAQSGHFMSYGHVEAGRLVELFPEHRHRPVPISAVYPHNRHLSPTVRVFVDWMAEIFEQSPLINYGLSDVPTAPARDAAGDTVAQEDV</sequence>
<dbReference type="CDD" id="cd08472">
    <property type="entry name" value="PBP2_CrgA_like_3"/>
    <property type="match status" value="1"/>
</dbReference>